<proteinExistence type="predicted"/>
<protein>
    <submittedName>
        <fullName evidence="1">Unannotated protein</fullName>
    </submittedName>
</protein>
<sequence length="183" mass="19887">MTRLYLVRHGRATGGWDVDPDPGLDPVGQQQALDVADRLFPLGPLAVLSSPMLRCQETSAPLAGRWGAQVTIEPAVTEIPSPDGYPLQERVEWLRNAMAGEWAALGPFYTGFRDAIAERLLRCPVDTVVFSHYIAINAAIGVAVGDDRMVVRALDNCSVTILEVENGLLRLVEGGHEADTLIR</sequence>
<dbReference type="PANTHER" id="PTHR48100">
    <property type="entry name" value="BROAD-SPECIFICITY PHOSPHATASE YOR283W-RELATED"/>
    <property type="match status" value="1"/>
</dbReference>
<dbReference type="Gene3D" id="3.40.50.1240">
    <property type="entry name" value="Phosphoglycerate mutase-like"/>
    <property type="match status" value="1"/>
</dbReference>
<gene>
    <name evidence="1" type="ORF">UFOPK3001_01346</name>
</gene>
<dbReference type="EMBL" id="CAFAAJ010000081">
    <property type="protein sequence ID" value="CAB4807781.1"/>
    <property type="molecule type" value="Genomic_DNA"/>
</dbReference>
<dbReference type="SMART" id="SM00855">
    <property type="entry name" value="PGAM"/>
    <property type="match status" value="1"/>
</dbReference>
<evidence type="ECO:0000313" key="1">
    <source>
        <dbReference type="EMBL" id="CAB4807781.1"/>
    </source>
</evidence>
<dbReference type="GO" id="GO:0016791">
    <property type="term" value="F:phosphatase activity"/>
    <property type="evidence" value="ECO:0007669"/>
    <property type="project" value="TreeGrafter"/>
</dbReference>
<dbReference type="Pfam" id="PF00300">
    <property type="entry name" value="His_Phos_1"/>
    <property type="match status" value="1"/>
</dbReference>
<name>A0A6J6YEA9_9ZZZZ</name>
<dbReference type="CDD" id="cd07067">
    <property type="entry name" value="HP_PGM_like"/>
    <property type="match status" value="1"/>
</dbReference>
<dbReference type="SUPFAM" id="SSF53254">
    <property type="entry name" value="Phosphoglycerate mutase-like"/>
    <property type="match status" value="1"/>
</dbReference>
<accession>A0A6J6YEA9</accession>
<dbReference type="InterPro" id="IPR013078">
    <property type="entry name" value="His_Pase_superF_clade-1"/>
</dbReference>
<dbReference type="GO" id="GO:0005737">
    <property type="term" value="C:cytoplasm"/>
    <property type="evidence" value="ECO:0007669"/>
    <property type="project" value="TreeGrafter"/>
</dbReference>
<dbReference type="AlphaFoldDB" id="A0A6J6YEA9"/>
<dbReference type="InterPro" id="IPR029033">
    <property type="entry name" value="His_PPase_superfam"/>
</dbReference>
<reference evidence="1" key="1">
    <citation type="submission" date="2020-05" db="EMBL/GenBank/DDBJ databases">
        <authorList>
            <person name="Chiriac C."/>
            <person name="Salcher M."/>
            <person name="Ghai R."/>
            <person name="Kavagutti S V."/>
        </authorList>
    </citation>
    <scope>NUCLEOTIDE SEQUENCE</scope>
</reference>
<organism evidence="1">
    <name type="scientific">freshwater metagenome</name>
    <dbReference type="NCBI Taxonomy" id="449393"/>
    <lineage>
        <taxon>unclassified sequences</taxon>
        <taxon>metagenomes</taxon>
        <taxon>ecological metagenomes</taxon>
    </lineage>
</organism>
<dbReference type="InterPro" id="IPR050275">
    <property type="entry name" value="PGM_Phosphatase"/>
</dbReference>
<dbReference type="PANTHER" id="PTHR48100:SF62">
    <property type="entry name" value="GLUCOSYL-3-PHOSPHOGLYCERATE PHOSPHATASE"/>
    <property type="match status" value="1"/>
</dbReference>